<evidence type="ECO:0000256" key="1">
    <source>
        <dbReference type="ARBA" id="ARBA00000085"/>
    </source>
</evidence>
<keyword evidence="9" id="KW-1133">Transmembrane helix</keyword>
<dbReference type="Proteomes" id="UP001273505">
    <property type="component" value="Unassembled WGS sequence"/>
</dbReference>
<sequence>MQESLSLFIRRLFSPHGPDATLWRPWRGPFERWPHATDLLIALSSLFLNLLMWSRGSSGDVMALQSLPDVGVYLCAFVANFALLWRRSYPWQVHGVVLLVSILLYLVAPVHGVVALAFSLYSLGRYEANNQASVLGAFVASMFVAVDLLLVNTANAGGAIAAILVLALWYFGRRLRFRGEYLRLLEERARYLERERDLDAERAVIAERARIAREMHDVVAHQVSLMTVQAGAARTIAPSDVAAASEAMASVELAGRQALSEMRHLLSLMRPDDLEEPIDPQPGIGDLTNLVRQVSDVGLEVELITLGDVSALAARLELTIYRIVQEALTNVIKHAGAQAKVVVTLDGRNEDLELTIMDNGGFTKGVNKSGHGIVGMRERVALLGGSFSAGFKANAGSNNGFEVCAILPRKLKET</sequence>
<evidence type="ECO:0000256" key="8">
    <source>
        <dbReference type="ARBA" id="ARBA00023012"/>
    </source>
</evidence>
<comment type="catalytic activity">
    <reaction evidence="1">
        <text>ATP + protein L-histidine = ADP + protein N-phospho-L-histidine.</text>
        <dbReference type="EC" id="2.7.13.3"/>
    </reaction>
</comment>
<dbReference type="Pfam" id="PF07730">
    <property type="entry name" value="HisKA_3"/>
    <property type="match status" value="1"/>
</dbReference>
<evidence type="ECO:0000256" key="3">
    <source>
        <dbReference type="ARBA" id="ARBA00022553"/>
    </source>
</evidence>
<dbReference type="Pfam" id="PF02518">
    <property type="entry name" value="HATPase_c"/>
    <property type="match status" value="1"/>
</dbReference>
<keyword evidence="9" id="KW-0812">Transmembrane</keyword>
<dbReference type="RefSeq" id="WP_302723351.1">
    <property type="nucleotide sequence ID" value="NZ_JAULRU010000610.1"/>
</dbReference>
<evidence type="ECO:0000256" key="2">
    <source>
        <dbReference type="ARBA" id="ARBA00012438"/>
    </source>
</evidence>
<comment type="caution">
    <text evidence="12">The sequence shown here is derived from an EMBL/GenBank/DDBJ whole genome shotgun (WGS) entry which is preliminary data.</text>
</comment>
<dbReference type="InterPro" id="IPR003594">
    <property type="entry name" value="HATPase_dom"/>
</dbReference>
<dbReference type="EMBL" id="JAXAFO010000034">
    <property type="protein sequence ID" value="MDX6850905.1"/>
    <property type="molecule type" value="Genomic_DNA"/>
</dbReference>
<dbReference type="SUPFAM" id="SSF55874">
    <property type="entry name" value="ATPase domain of HSP90 chaperone/DNA topoisomerase II/histidine kinase"/>
    <property type="match status" value="1"/>
</dbReference>
<reference evidence="12 13" key="1">
    <citation type="submission" date="2023-11" db="EMBL/GenBank/DDBJ databases">
        <title>Gilvimarinus fulvus sp. nov., isolated from the surface of Kelp.</title>
        <authorList>
            <person name="Sun Y.Y."/>
            <person name="Gong Y."/>
            <person name="Du Z.J."/>
        </authorList>
    </citation>
    <scope>NUCLEOTIDE SEQUENCE [LARGE SCALE GENOMIC DNA]</scope>
    <source>
        <strain evidence="12 13">SDUM040013</strain>
    </source>
</reference>
<evidence type="ECO:0000256" key="6">
    <source>
        <dbReference type="ARBA" id="ARBA00022777"/>
    </source>
</evidence>
<dbReference type="InterPro" id="IPR011712">
    <property type="entry name" value="Sig_transdc_His_kin_sub3_dim/P"/>
</dbReference>
<keyword evidence="8" id="KW-0902">Two-component regulatory system</keyword>
<keyword evidence="3" id="KW-0597">Phosphoprotein</keyword>
<evidence type="ECO:0000256" key="4">
    <source>
        <dbReference type="ARBA" id="ARBA00022679"/>
    </source>
</evidence>
<keyword evidence="9" id="KW-0472">Membrane</keyword>
<feature type="transmembrane region" description="Helical" evidence="9">
    <location>
        <begin position="66"/>
        <end position="85"/>
    </location>
</feature>
<keyword evidence="5" id="KW-0547">Nucleotide-binding</keyword>
<dbReference type="EC" id="2.7.13.3" evidence="2"/>
<accession>A0ABU4S172</accession>
<evidence type="ECO:0000259" key="10">
    <source>
        <dbReference type="Pfam" id="PF02518"/>
    </source>
</evidence>
<evidence type="ECO:0000256" key="5">
    <source>
        <dbReference type="ARBA" id="ARBA00022741"/>
    </source>
</evidence>
<dbReference type="PANTHER" id="PTHR24421:SF10">
    <property type="entry name" value="NITRATE_NITRITE SENSOR PROTEIN NARQ"/>
    <property type="match status" value="1"/>
</dbReference>
<evidence type="ECO:0000259" key="11">
    <source>
        <dbReference type="Pfam" id="PF07730"/>
    </source>
</evidence>
<keyword evidence="4" id="KW-0808">Transferase</keyword>
<dbReference type="Gene3D" id="3.30.565.10">
    <property type="entry name" value="Histidine kinase-like ATPase, C-terminal domain"/>
    <property type="match status" value="1"/>
</dbReference>
<dbReference type="CDD" id="cd16917">
    <property type="entry name" value="HATPase_UhpB-NarQ-NarX-like"/>
    <property type="match status" value="1"/>
</dbReference>
<feature type="transmembrane region" description="Helical" evidence="9">
    <location>
        <begin position="156"/>
        <end position="172"/>
    </location>
</feature>
<keyword evidence="13" id="KW-1185">Reference proteome</keyword>
<dbReference type="InterPro" id="IPR050482">
    <property type="entry name" value="Sensor_HK_TwoCompSys"/>
</dbReference>
<evidence type="ECO:0000313" key="13">
    <source>
        <dbReference type="Proteomes" id="UP001273505"/>
    </source>
</evidence>
<feature type="domain" description="Signal transduction histidine kinase subgroup 3 dimerisation and phosphoacceptor" evidence="11">
    <location>
        <begin position="207"/>
        <end position="274"/>
    </location>
</feature>
<feature type="transmembrane region" description="Helical" evidence="9">
    <location>
        <begin position="97"/>
        <end position="120"/>
    </location>
</feature>
<gene>
    <name evidence="12" type="ORF">SCD92_16135</name>
</gene>
<dbReference type="InterPro" id="IPR036890">
    <property type="entry name" value="HATPase_C_sf"/>
</dbReference>
<keyword evidence="6 12" id="KW-0418">Kinase</keyword>
<dbReference type="Gene3D" id="1.20.5.1930">
    <property type="match status" value="1"/>
</dbReference>
<evidence type="ECO:0000313" key="12">
    <source>
        <dbReference type="EMBL" id="MDX6850905.1"/>
    </source>
</evidence>
<proteinExistence type="predicted"/>
<dbReference type="GO" id="GO:0016301">
    <property type="term" value="F:kinase activity"/>
    <property type="evidence" value="ECO:0007669"/>
    <property type="project" value="UniProtKB-KW"/>
</dbReference>
<protein>
    <recommendedName>
        <fullName evidence="2">histidine kinase</fullName>
        <ecNumber evidence="2">2.7.13.3</ecNumber>
    </recommendedName>
</protein>
<feature type="domain" description="Histidine kinase/HSP90-like ATPase" evidence="10">
    <location>
        <begin position="318"/>
        <end position="406"/>
    </location>
</feature>
<name>A0ABU4S172_9GAMM</name>
<keyword evidence="7" id="KW-0067">ATP-binding</keyword>
<evidence type="ECO:0000256" key="7">
    <source>
        <dbReference type="ARBA" id="ARBA00022840"/>
    </source>
</evidence>
<evidence type="ECO:0000256" key="9">
    <source>
        <dbReference type="SAM" id="Phobius"/>
    </source>
</evidence>
<dbReference type="PANTHER" id="PTHR24421">
    <property type="entry name" value="NITRATE/NITRITE SENSOR PROTEIN NARX-RELATED"/>
    <property type="match status" value="1"/>
</dbReference>
<organism evidence="12 13">
    <name type="scientific">Gilvimarinus gilvus</name>
    <dbReference type="NCBI Taxonomy" id="3058038"/>
    <lineage>
        <taxon>Bacteria</taxon>
        <taxon>Pseudomonadati</taxon>
        <taxon>Pseudomonadota</taxon>
        <taxon>Gammaproteobacteria</taxon>
        <taxon>Cellvibrionales</taxon>
        <taxon>Cellvibrionaceae</taxon>
        <taxon>Gilvimarinus</taxon>
    </lineage>
</organism>